<evidence type="ECO:0000256" key="6">
    <source>
        <dbReference type="ARBA" id="ARBA00023049"/>
    </source>
</evidence>
<evidence type="ECO:0000259" key="10">
    <source>
        <dbReference type="Pfam" id="PF01432"/>
    </source>
</evidence>
<protein>
    <recommendedName>
        <fullName evidence="8">oligopeptidase A</fullName>
        <ecNumber evidence="8">3.4.24.70</ecNumber>
    </recommendedName>
</protein>
<reference evidence="12 13" key="1">
    <citation type="submission" date="2014-06" db="EMBL/GenBank/DDBJ databases">
        <title>The draft genome sequence of Idiomarina salinarum ISL-52.</title>
        <authorList>
            <person name="Du J."/>
            <person name="Shao Z."/>
        </authorList>
    </citation>
    <scope>NUCLEOTIDE SEQUENCE [LARGE SCALE GENOMIC DNA]</scope>
    <source>
        <strain evidence="12 13">ISL-52</strain>
    </source>
</reference>
<dbReference type="CDD" id="cd06456">
    <property type="entry name" value="M3A_DCP"/>
    <property type="match status" value="1"/>
</dbReference>
<dbReference type="Pfam" id="PF01432">
    <property type="entry name" value="Peptidase_M3"/>
    <property type="match status" value="1"/>
</dbReference>
<dbReference type="Gene3D" id="1.10.1370.10">
    <property type="entry name" value="Neurolysin, domain 3"/>
    <property type="match status" value="1"/>
</dbReference>
<evidence type="ECO:0000313" key="12">
    <source>
        <dbReference type="EMBL" id="KFZ30550.1"/>
    </source>
</evidence>
<keyword evidence="13" id="KW-1185">Reference proteome</keyword>
<dbReference type="InterPro" id="IPR045090">
    <property type="entry name" value="Pept_M3A_M3B"/>
</dbReference>
<dbReference type="EC" id="3.4.24.70" evidence="8"/>
<dbReference type="GO" id="GO:0046872">
    <property type="term" value="F:metal ion binding"/>
    <property type="evidence" value="ECO:0007669"/>
    <property type="project" value="UniProtKB-UniRule"/>
</dbReference>
<dbReference type="EMBL" id="JPER01000004">
    <property type="protein sequence ID" value="KFZ30550.1"/>
    <property type="molecule type" value="Genomic_DNA"/>
</dbReference>
<dbReference type="InterPro" id="IPR045666">
    <property type="entry name" value="OpdA_N"/>
</dbReference>
<dbReference type="Proteomes" id="UP000054363">
    <property type="component" value="Unassembled WGS sequence"/>
</dbReference>
<dbReference type="GO" id="GO:0006518">
    <property type="term" value="P:peptide metabolic process"/>
    <property type="evidence" value="ECO:0007669"/>
    <property type="project" value="TreeGrafter"/>
</dbReference>
<name>A0A094IS86_9GAMM</name>
<dbReference type="Gene3D" id="3.40.390.10">
    <property type="entry name" value="Collagenase (Catalytic Domain)"/>
    <property type="match status" value="1"/>
</dbReference>
<keyword evidence="3 9" id="KW-0479">Metal-binding</keyword>
<dbReference type="STRING" id="435908.IDSA_08400"/>
<comment type="caution">
    <text evidence="12">The sequence shown here is derived from an EMBL/GenBank/DDBJ whole genome shotgun (WGS) entry which is preliminary data.</text>
</comment>
<dbReference type="Pfam" id="PF19310">
    <property type="entry name" value="TOP_N"/>
    <property type="match status" value="1"/>
</dbReference>
<proteinExistence type="inferred from homology"/>
<evidence type="ECO:0000313" key="13">
    <source>
        <dbReference type="Proteomes" id="UP000054363"/>
    </source>
</evidence>
<evidence type="ECO:0000259" key="11">
    <source>
        <dbReference type="Pfam" id="PF19310"/>
    </source>
</evidence>
<dbReference type="InterPro" id="IPR001567">
    <property type="entry name" value="Pept_M3A_M3B_dom"/>
</dbReference>
<dbReference type="InterPro" id="IPR034005">
    <property type="entry name" value="M3A_DCP"/>
</dbReference>
<comment type="catalytic activity">
    <reaction evidence="7">
        <text>Hydrolysis of oligopeptides, with broad specificity. Gly or Ala commonly occur as P1 or P1' residues, but more distant residues are also important, as is shown by the fact that Z-Gly-Pro-Gly-|-Gly-Pro-Ala is cleaved, but not Z-(Gly)(5).</text>
        <dbReference type="EC" id="3.4.24.70"/>
    </reaction>
</comment>
<dbReference type="eggNOG" id="COG0339">
    <property type="taxonomic scope" value="Bacteria"/>
</dbReference>
<organism evidence="12 13">
    <name type="scientific">Pseudidiomarina salinarum</name>
    <dbReference type="NCBI Taxonomy" id="435908"/>
    <lineage>
        <taxon>Bacteria</taxon>
        <taxon>Pseudomonadati</taxon>
        <taxon>Pseudomonadota</taxon>
        <taxon>Gammaproteobacteria</taxon>
        <taxon>Alteromonadales</taxon>
        <taxon>Idiomarinaceae</taxon>
        <taxon>Pseudidiomarina</taxon>
    </lineage>
</organism>
<dbReference type="InterPro" id="IPR024079">
    <property type="entry name" value="MetalloPept_cat_dom_sf"/>
</dbReference>
<evidence type="ECO:0000256" key="1">
    <source>
        <dbReference type="ARBA" id="ARBA00006040"/>
    </source>
</evidence>
<dbReference type="RefSeq" id="WP_034775800.1">
    <property type="nucleotide sequence ID" value="NZ_JPER01000004.1"/>
</dbReference>
<dbReference type="PANTHER" id="PTHR11804">
    <property type="entry name" value="PROTEASE M3 THIMET OLIGOPEPTIDASE-RELATED"/>
    <property type="match status" value="1"/>
</dbReference>
<dbReference type="GO" id="GO:0005829">
    <property type="term" value="C:cytosol"/>
    <property type="evidence" value="ECO:0007669"/>
    <property type="project" value="UniProtKB-ARBA"/>
</dbReference>
<evidence type="ECO:0000256" key="7">
    <source>
        <dbReference type="ARBA" id="ARBA00024603"/>
    </source>
</evidence>
<evidence type="ECO:0000256" key="9">
    <source>
        <dbReference type="RuleBase" id="RU003435"/>
    </source>
</evidence>
<comment type="cofactor">
    <cofactor evidence="9">
        <name>Zn(2+)</name>
        <dbReference type="ChEBI" id="CHEBI:29105"/>
    </cofactor>
    <text evidence="9">Binds 1 zinc ion.</text>
</comment>
<dbReference type="FunFam" id="3.40.390.10:FF:000009">
    <property type="entry name" value="Oligopeptidase A"/>
    <property type="match status" value="1"/>
</dbReference>
<dbReference type="NCBIfam" id="NF008159">
    <property type="entry name" value="PRK10911.1"/>
    <property type="match status" value="1"/>
</dbReference>
<dbReference type="GO" id="GO:0004222">
    <property type="term" value="F:metalloendopeptidase activity"/>
    <property type="evidence" value="ECO:0007669"/>
    <property type="project" value="UniProtKB-EC"/>
</dbReference>
<dbReference type="SUPFAM" id="SSF55486">
    <property type="entry name" value="Metalloproteases ('zincins'), catalytic domain"/>
    <property type="match status" value="1"/>
</dbReference>
<keyword evidence="2 9" id="KW-0645">Protease</keyword>
<keyword evidence="5 9" id="KW-0862">Zinc</keyword>
<accession>A0A094IS86</accession>
<evidence type="ECO:0000256" key="4">
    <source>
        <dbReference type="ARBA" id="ARBA00022801"/>
    </source>
</evidence>
<keyword evidence="4 9" id="KW-0378">Hydrolase</keyword>
<dbReference type="AlphaFoldDB" id="A0A094IS86"/>
<feature type="domain" description="Peptidase M3A/M3B catalytic" evidence="10">
    <location>
        <begin position="222"/>
        <end position="677"/>
    </location>
</feature>
<dbReference type="MEROPS" id="M03.004"/>
<dbReference type="PANTHER" id="PTHR11804:SF84">
    <property type="entry name" value="SACCHAROLYSIN"/>
    <property type="match status" value="1"/>
</dbReference>
<evidence type="ECO:0000256" key="2">
    <source>
        <dbReference type="ARBA" id="ARBA00022670"/>
    </source>
</evidence>
<dbReference type="Gene3D" id="1.10.1370.40">
    <property type="match status" value="1"/>
</dbReference>
<comment type="similarity">
    <text evidence="1 9">Belongs to the peptidase M3 family.</text>
</comment>
<evidence type="ECO:0000256" key="3">
    <source>
        <dbReference type="ARBA" id="ARBA00022723"/>
    </source>
</evidence>
<gene>
    <name evidence="12" type="ORF">IDSA_08400</name>
</gene>
<evidence type="ECO:0000256" key="8">
    <source>
        <dbReference type="ARBA" id="ARBA00026100"/>
    </source>
</evidence>
<keyword evidence="6 9" id="KW-0482">Metalloprotease</keyword>
<dbReference type="OrthoDB" id="9773538at2"/>
<feature type="domain" description="Oligopeptidase A N-terminal" evidence="11">
    <location>
        <begin position="30"/>
        <end position="149"/>
    </location>
</feature>
<evidence type="ECO:0000256" key="5">
    <source>
        <dbReference type="ARBA" id="ARBA00022833"/>
    </source>
</evidence>
<sequence>MSQNPLLTDYHLPPFDAIKPEHIVPAIEKRIADCKETIAEVLAQNDYSWDGLVAPLEEVDDKLERSWSPVSHLNAVMSSPELRSAHDSCLPLLSEYGTFVGQHEGLYKAFKAVHERDDFAELSEAQQKVITDTLRDFKLSGVALPADKKQRYADIMTRKSELSSTFSNNLLDATDGFHYLVVDKDQLQGMPESAIAAAEEAARENDQKGWRLGLDIPSYLPVMTYADSSELRRTMYIAFTTRASDQGPQAGKYDNSDIMKETLALRDELAQLLGFPNYAELSLETKMAESPEQVESFLLDLAERSLPQARIDYQEVVDFARSEHGVDDIEAWDVAYYSEKLKQKKYAISDEQLRPYFPEQQVLKGLFEVVELLFGLQMEEQSDVEGWHPNARYFEIRDNNDDVRGSFWLDLYARTGKRGGAWMAESSVRRIKATKELQLPVAYLTCNFNKPVGGKPALFTHDEVLTLFHEFGHGLHHMLSKVDVAGVSGINGVAWDAVELPSQFLENWCWEPHALALISGHYETGEPLPSHLLDNMLAARNFQSAMQMVRQLEFSLFDLRIHRDFDASKDNQIQAILDQVRDQVAVRKPPEYNRFQHSFGHIFAGGYAAGYYSYKWAEVLSADAFERFEEDGIFNRDTGQDFLRAILERGGSRDAMDLFREFRGREPRVDALLRHSGIVDPTKPMAAPSSQSESD</sequence>
<dbReference type="GO" id="GO:0006508">
    <property type="term" value="P:proteolysis"/>
    <property type="evidence" value="ECO:0007669"/>
    <property type="project" value="UniProtKB-KW"/>
</dbReference>
<dbReference type="InterPro" id="IPR024077">
    <property type="entry name" value="Neurolysin/TOP_dom2"/>
</dbReference>